<reference evidence="3 4" key="1">
    <citation type="submission" date="2016-07" db="EMBL/GenBank/DDBJ databases">
        <title>Genome of Pelobium manganitolerans.</title>
        <authorList>
            <person name="Wu S."/>
            <person name="Wang G."/>
        </authorList>
    </citation>
    <scope>NUCLEOTIDE SEQUENCE [LARGE SCALE GENOMIC DNA]</scope>
    <source>
        <strain evidence="3 4">YS-25</strain>
    </source>
</reference>
<dbReference type="Proteomes" id="UP000283433">
    <property type="component" value="Unassembled WGS sequence"/>
</dbReference>
<dbReference type="AlphaFoldDB" id="A0A419S1U2"/>
<evidence type="ECO:0000256" key="2">
    <source>
        <dbReference type="SAM" id="SignalP"/>
    </source>
</evidence>
<keyword evidence="2" id="KW-0732">Signal</keyword>
<keyword evidence="1" id="KW-1133">Transmembrane helix</keyword>
<evidence type="ECO:0008006" key="5">
    <source>
        <dbReference type="Google" id="ProtNLM"/>
    </source>
</evidence>
<organism evidence="3 4">
    <name type="scientific">Pelobium manganitolerans</name>
    <dbReference type="NCBI Taxonomy" id="1842495"/>
    <lineage>
        <taxon>Bacteria</taxon>
        <taxon>Pseudomonadati</taxon>
        <taxon>Bacteroidota</taxon>
        <taxon>Sphingobacteriia</taxon>
        <taxon>Sphingobacteriales</taxon>
        <taxon>Sphingobacteriaceae</taxon>
        <taxon>Pelobium</taxon>
    </lineage>
</organism>
<dbReference type="OrthoDB" id="1432556at2"/>
<gene>
    <name evidence="3" type="ORF">BCY91_12490</name>
</gene>
<accession>A0A419S1U2</accession>
<feature type="transmembrane region" description="Helical" evidence="1">
    <location>
        <begin position="31"/>
        <end position="54"/>
    </location>
</feature>
<comment type="caution">
    <text evidence="3">The sequence shown here is derived from an EMBL/GenBank/DDBJ whole genome shotgun (WGS) entry which is preliminary data.</text>
</comment>
<evidence type="ECO:0000313" key="3">
    <source>
        <dbReference type="EMBL" id="RKD12456.1"/>
    </source>
</evidence>
<name>A0A419S1U2_9SPHI</name>
<feature type="signal peptide" evidence="2">
    <location>
        <begin position="1"/>
        <end position="21"/>
    </location>
</feature>
<dbReference type="RefSeq" id="WP_120183282.1">
    <property type="nucleotide sequence ID" value="NZ_MBTA01000030.1"/>
</dbReference>
<proteinExistence type="predicted"/>
<sequence length="170" mass="19123">MFTNGARVLVVVLLALASAFAAWQGVFEIAALGLMFIGLIVWGYFKEGPVILAAKAFKQKNYQKAKALLHSIAKPDWLNKRRKPYYYYMLGNIAVTEAHFAEAEVYLARAAVLGLRANDLGVSLMHLANIALRNKDKEKGLLWIQKSQNLPLTEKYKSILTKIEKELQKV</sequence>
<dbReference type="SUPFAM" id="SSF81901">
    <property type="entry name" value="HCP-like"/>
    <property type="match status" value="1"/>
</dbReference>
<keyword evidence="1" id="KW-0812">Transmembrane</keyword>
<feature type="chain" id="PRO_5019315927" description="MalT-like TPR region domain-containing protein" evidence="2">
    <location>
        <begin position="22"/>
        <end position="170"/>
    </location>
</feature>
<dbReference type="Gene3D" id="1.25.40.10">
    <property type="entry name" value="Tetratricopeptide repeat domain"/>
    <property type="match status" value="1"/>
</dbReference>
<keyword evidence="4" id="KW-1185">Reference proteome</keyword>
<evidence type="ECO:0000313" key="4">
    <source>
        <dbReference type="Proteomes" id="UP000283433"/>
    </source>
</evidence>
<dbReference type="EMBL" id="MBTA01000030">
    <property type="protein sequence ID" value="RKD12456.1"/>
    <property type="molecule type" value="Genomic_DNA"/>
</dbReference>
<protein>
    <recommendedName>
        <fullName evidence="5">MalT-like TPR region domain-containing protein</fullName>
    </recommendedName>
</protein>
<evidence type="ECO:0000256" key="1">
    <source>
        <dbReference type="SAM" id="Phobius"/>
    </source>
</evidence>
<keyword evidence="1" id="KW-0472">Membrane</keyword>
<dbReference type="InterPro" id="IPR011990">
    <property type="entry name" value="TPR-like_helical_dom_sf"/>
</dbReference>